<gene>
    <name evidence="2" type="ORF">FHE72_05465</name>
</gene>
<evidence type="ECO:0000313" key="2">
    <source>
        <dbReference type="EMBL" id="QHE63670.1"/>
    </source>
</evidence>
<feature type="transmembrane region" description="Helical" evidence="1">
    <location>
        <begin position="97"/>
        <end position="114"/>
    </location>
</feature>
<feature type="transmembrane region" description="Helical" evidence="1">
    <location>
        <begin position="27"/>
        <end position="46"/>
    </location>
</feature>
<proteinExistence type="predicted"/>
<dbReference type="AlphaFoldDB" id="A0A6I6UXI9"/>
<sequence length="115" mass="13854">MRKILNVKRKKRFSYNHVNDHHKKWDWMIRITFLILIVIGGIYHAFNLDQEGRVWYLQPYIMVFGFGLVSETVRAIFEKKYSENPNDYKFTLSQLAYLSITLLVFFTTDFFGIFT</sequence>
<keyword evidence="1" id="KW-0812">Transmembrane</keyword>
<evidence type="ECO:0000313" key="3">
    <source>
        <dbReference type="Proteomes" id="UP000465062"/>
    </source>
</evidence>
<accession>A0A6I6UXI9</accession>
<organism evidence="2 3">
    <name type="scientific">Rossellomorea vietnamensis</name>
    <dbReference type="NCBI Taxonomy" id="218284"/>
    <lineage>
        <taxon>Bacteria</taxon>
        <taxon>Bacillati</taxon>
        <taxon>Bacillota</taxon>
        <taxon>Bacilli</taxon>
        <taxon>Bacillales</taxon>
        <taxon>Bacillaceae</taxon>
        <taxon>Rossellomorea</taxon>
    </lineage>
</organism>
<dbReference type="InterPro" id="IPR025441">
    <property type="entry name" value="DUF4181"/>
</dbReference>
<dbReference type="Pfam" id="PF13789">
    <property type="entry name" value="DUF4181"/>
    <property type="match status" value="1"/>
</dbReference>
<protein>
    <submittedName>
        <fullName evidence="2">DUF4181 domain-containing protein</fullName>
    </submittedName>
</protein>
<evidence type="ECO:0000256" key="1">
    <source>
        <dbReference type="SAM" id="Phobius"/>
    </source>
</evidence>
<dbReference type="Proteomes" id="UP000465062">
    <property type="component" value="Chromosome"/>
</dbReference>
<keyword evidence="1" id="KW-1133">Transmembrane helix</keyword>
<dbReference type="KEGG" id="bvq:FHE72_05465"/>
<name>A0A6I6UXI9_9BACI</name>
<dbReference type="EMBL" id="CP047394">
    <property type="protein sequence ID" value="QHE63670.1"/>
    <property type="molecule type" value="Genomic_DNA"/>
</dbReference>
<feature type="transmembrane region" description="Helical" evidence="1">
    <location>
        <begin position="58"/>
        <end position="77"/>
    </location>
</feature>
<keyword evidence="1" id="KW-0472">Membrane</keyword>
<reference evidence="2 3" key="1">
    <citation type="submission" date="2019-06" db="EMBL/GenBank/DDBJ databases">
        <title>An operon consisting of a P-type ATPase gene and a transcriptional regular gene given the different cadmium resistance in Bacillus vietamensis 151-6 and Bacillus marisflavi 151-25.</title>
        <authorList>
            <person name="Yu X."/>
        </authorList>
    </citation>
    <scope>NUCLEOTIDE SEQUENCE [LARGE SCALE GENOMIC DNA]</scope>
    <source>
        <strain evidence="2 3">151-6</strain>
    </source>
</reference>